<evidence type="ECO:0000259" key="1">
    <source>
        <dbReference type="PROSITE" id="PS50835"/>
    </source>
</evidence>
<dbReference type="InterPro" id="IPR036179">
    <property type="entry name" value="Ig-like_dom_sf"/>
</dbReference>
<evidence type="ECO:0000313" key="2">
    <source>
        <dbReference type="EMBL" id="KAF7265534.1"/>
    </source>
</evidence>
<dbReference type="AlphaFoldDB" id="A0A834HQV2"/>
<protein>
    <recommendedName>
        <fullName evidence="1">Ig-like domain-containing protein</fullName>
    </recommendedName>
</protein>
<gene>
    <name evidence="2" type="ORF">GWI33_021069</name>
</gene>
<accession>A0A834HQV2</accession>
<dbReference type="PROSITE" id="PS50835">
    <property type="entry name" value="IG_LIKE"/>
    <property type="match status" value="1"/>
</dbReference>
<dbReference type="InterPro" id="IPR007110">
    <property type="entry name" value="Ig-like_dom"/>
</dbReference>
<dbReference type="Gene3D" id="2.60.40.10">
    <property type="entry name" value="Immunoglobulins"/>
    <property type="match status" value="2"/>
</dbReference>
<reference evidence="2" key="1">
    <citation type="submission" date="2020-08" db="EMBL/GenBank/DDBJ databases">
        <title>Genome sequencing and assembly of the red palm weevil Rhynchophorus ferrugineus.</title>
        <authorList>
            <person name="Dias G.B."/>
            <person name="Bergman C.M."/>
            <person name="Manee M."/>
        </authorList>
    </citation>
    <scope>NUCLEOTIDE SEQUENCE</scope>
    <source>
        <strain evidence="2">AA-2017</strain>
        <tissue evidence="2">Whole larva</tissue>
    </source>
</reference>
<dbReference type="InterPro" id="IPR003599">
    <property type="entry name" value="Ig_sub"/>
</dbReference>
<dbReference type="SMART" id="SM00408">
    <property type="entry name" value="IGc2"/>
    <property type="match status" value="1"/>
</dbReference>
<dbReference type="OrthoDB" id="6431884at2759"/>
<dbReference type="SUPFAM" id="SSF48726">
    <property type="entry name" value="Immunoglobulin"/>
    <property type="match status" value="2"/>
</dbReference>
<dbReference type="Proteomes" id="UP000625711">
    <property type="component" value="Unassembled WGS sequence"/>
</dbReference>
<dbReference type="PANTHER" id="PTHR23278:SF25">
    <property type="entry name" value="GH14967P"/>
    <property type="match status" value="1"/>
</dbReference>
<sequence>MTTSTLSFVPKKEDDGKYLSCRAENKVMSSENLEDGWKLEIHYTPEARIILGTSLNPDAVREGTDVYFDCIISAHPPVYKVEWRHNGKHLQINVPGGVIISNQSLVLQGVSRSTAGNYTCVGYNTEGDGESNAFYLNVMYSPTCRPDQTRIYGVAKQERAEIHCQVDANPPELIVFSFINSIYSLKNKKSGHKVKCLIRKSLKATKSYANGVI</sequence>
<dbReference type="EMBL" id="JAACXV010014609">
    <property type="protein sequence ID" value="KAF7265534.1"/>
    <property type="molecule type" value="Genomic_DNA"/>
</dbReference>
<dbReference type="Pfam" id="PF13927">
    <property type="entry name" value="Ig_3"/>
    <property type="match status" value="1"/>
</dbReference>
<feature type="domain" description="Ig-like" evidence="1">
    <location>
        <begin position="45"/>
        <end position="137"/>
    </location>
</feature>
<dbReference type="PANTHER" id="PTHR23278">
    <property type="entry name" value="SIDESTEP PROTEIN"/>
    <property type="match status" value="1"/>
</dbReference>
<organism evidence="2 3">
    <name type="scientific">Rhynchophorus ferrugineus</name>
    <name type="common">Red palm weevil</name>
    <name type="synonym">Curculio ferrugineus</name>
    <dbReference type="NCBI Taxonomy" id="354439"/>
    <lineage>
        <taxon>Eukaryota</taxon>
        <taxon>Metazoa</taxon>
        <taxon>Ecdysozoa</taxon>
        <taxon>Arthropoda</taxon>
        <taxon>Hexapoda</taxon>
        <taxon>Insecta</taxon>
        <taxon>Pterygota</taxon>
        <taxon>Neoptera</taxon>
        <taxon>Endopterygota</taxon>
        <taxon>Coleoptera</taxon>
        <taxon>Polyphaga</taxon>
        <taxon>Cucujiformia</taxon>
        <taxon>Curculionidae</taxon>
        <taxon>Dryophthorinae</taxon>
        <taxon>Rhynchophorus</taxon>
    </lineage>
</organism>
<keyword evidence="3" id="KW-1185">Reference proteome</keyword>
<dbReference type="SMART" id="SM00409">
    <property type="entry name" value="IG"/>
    <property type="match status" value="1"/>
</dbReference>
<evidence type="ECO:0000313" key="3">
    <source>
        <dbReference type="Proteomes" id="UP000625711"/>
    </source>
</evidence>
<name>A0A834HQV2_RHYFE</name>
<dbReference type="InterPro" id="IPR013783">
    <property type="entry name" value="Ig-like_fold"/>
</dbReference>
<comment type="caution">
    <text evidence="2">The sequence shown here is derived from an EMBL/GenBank/DDBJ whole genome shotgun (WGS) entry which is preliminary data.</text>
</comment>
<dbReference type="InterPro" id="IPR003598">
    <property type="entry name" value="Ig_sub2"/>
</dbReference>
<proteinExistence type="predicted"/>